<organism evidence="1 2">
    <name type="scientific">Pseudoduganella lutea</name>
    <dbReference type="NCBI Taxonomy" id="321985"/>
    <lineage>
        <taxon>Bacteria</taxon>
        <taxon>Pseudomonadati</taxon>
        <taxon>Pseudomonadota</taxon>
        <taxon>Betaproteobacteria</taxon>
        <taxon>Burkholderiales</taxon>
        <taxon>Oxalobacteraceae</taxon>
        <taxon>Telluria group</taxon>
        <taxon>Pseudoduganella</taxon>
    </lineage>
</organism>
<sequence length="435" mass="49095">MNMNLDLPGLAEITYEELAEKLDLSEYFTVNPDHDEEEDEYFGRHQLLFHDGDLLISKNIDIDHYDRNFILIVKGDLEVQGGIEGSFIVTGNLVAESREFEPDDLQYVGGESRIRYLEVLRHPDDEALFELPPNYRSSAPFLFCYFVDLKTLRSDNVPVVWDVKSAHDYDGNETSRTDILWMRGSWGPFILAEQVGYSHVSWLSDDAYGIDEEATLKILKAGQPPFAFQDAKVMLAAYGQAYKAHLASGFDAAYPLLKNLCETYPRFYLPSYHLGTNLAGSGDYQGAMPYLEIADAASASGWHSTFNDAKAYLGHCLLRLGRIGEAEAQVDAVSEESKSLVAHRTRAEIHFIKGENEQALAEAEKARSLDWRSIASNLLLAAIHYRLGNEKSIKDFLGMVERLRPELKVDPADIRNLDFLFGPQKTYVPREEMAT</sequence>
<evidence type="ECO:0000313" key="2">
    <source>
        <dbReference type="Proteomes" id="UP000290637"/>
    </source>
</evidence>
<keyword evidence="2" id="KW-1185">Reference proteome</keyword>
<dbReference type="Gene3D" id="1.25.40.10">
    <property type="entry name" value="Tetratricopeptide repeat domain"/>
    <property type="match status" value="1"/>
</dbReference>
<accession>A0A4P6KY59</accession>
<protein>
    <submittedName>
        <fullName evidence="1">Tetratricopeptide repeat protein</fullName>
    </submittedName>
</protein>
<dbReference type="Proteomes" id="UP000290637">
    <property type="component" value="Chromosome"/>
</dbReference>
<gene>
    <name evidence="1" type="ORF">EWM63_13440</name>
</gene>
<proteinExistence type="predicted"/>
<dbReference type="InterPro" id="IPR011990">
    <property type="entry name" value="TPR-like_helical_dom_sf"/>
</dbReference>
<dbReference type="KEGG" id="plue:EWM63_13440"/>
<name>A0A4P6KY59_9BURK</name>
<dbReference type="SUPFAM" id="SSF48452">
    <property type="entry name" value="TPR-like"/>
    <property type="match status" value="1"/>
</dbReference>
<evidence type="ECO:0000313" key="1">
    <source>
        <dbReference type="EMBL" id="QBE63867.1"/>
    </source>
</evidence>
<dbReference type="AlphaFoldDB" id="A0A4P6KY59"/>
<dbReference type="EMBL" id="CP035913">
    <property type="protein sequence ID" value="QBE63867.1"/>
    <property type="molecule type" value="Genomic_DNA"/>
</dbReference>
<reference evidence="1 2" key="1">
    <citation type="submission" date="2019-02" db="EMBL/GenBank/DDBJ databases">
        <title>Draft Genome Sequences of Six Type Strains of the Genus Massilia.</title>
        <authorList>
            <person name="Miess H."/>
            <person name="Frediansyhah A."/>
            <person name="Gross H."/>
        </authorList>
    </citation>
    <scope>NUCLEOTIDE SEQUENCE [LARGE SCALE GENOMIC DNA]</scope>
    <source>
        <strain evidence="1 2">DSM 17473</strain>
    </source>
</reference>
<dbReference type="OrthoDB" id="267088at2"/>